<organism evidence="1 2">
    <name type="scientific">Alkaliphilus hydrothermalis</name>
    <dbReference type="NCBI Taxonomy" id="1482730"/>
    <lineage>
        <taxon>Bacteria</taxon>
        <taxon>Bacillati</taxon>
        <taxon>Bacillota</taxon>
        <taxon>Clostridia</taxon>
        <taxon>Peptostreptococcales</taxon>
        <taxon>Natronincolaceae</taxon>
        <taxon>Alkaliphilus</taxon>
    </lineage>
</organism>
<dbReference type="PROSITE" id="PS51257">
    <property type="entry name" value="PROKAR_LIPOPROTEIN"/>
    <property type="match status" value="1"/>
</dbReference>
<dbReference type="Proteomes" id="UP001314796">
    <property type="component" value="Unassembled WGS sequence"/>
</dbReference>
<reference evidence="1 2" key="1">
    <citation type="submission" date="2021-01" db="EMBL/GenBank/DDBJ databases">
        <title>Genomic Encyclopedia of Type Strains, Phase IV (KMG-IV): sequencing the most valuable type-strain genomes for metagenomic binning, comparative biology and taxonomic classification.</title>
        <authorList>
            <person name="Goeker M."/>
        </authorList>
    </citation>
    <scope>NUCLEOTIDE SEQUENCE [LARGE SCALE GENOMIC DNA]</scope>
    <source>
        <strain evidence="1 2">DSM 25890</strain>
    </source>
</reference>
<accession>A0ABS2NNG5</accession>
<evidence type="ECO:0008006" key="3">
    <source>
        <dbReference type="Google" id="ProtNLM"/>
    </source>
</evidence>
<evidence type="ECO:0000313" key="2">
    <source>
        <dbReference type="Proteomes" id="UP001314796"/>
    </source>
</evidence>
<name>A0ABS2NNG5_9FIRM</name>
<dbReference type="EMBL" id="JAFBEE010000004">
    <property type="protein sequence ID" value="MBM7614478.1"/>
    <property type="molecule type" value="Genomic_DNA"/>
</dbReference>
<sequence length="370" mass="42186">MKKTIILIMGIILALILLSGCSKGKETANQVDLVNGKYVIAFSGGSKEKLINSFSILYEDGAVKEYPINSSIVIANSIRAGEELLFFSRQKNTHFSITNDGIEEISFLNDRYGEGAYFGVLFASKTKDYLFTGLNVGFSDRGYVSELLYRNYDEEEYRNLTFYDKILCSAINNNGTIYLQYLDLNKKGDNVFFRKSAIMEIQESKGEVIRDTILDDKYEGEPNRQLVLFGEDIILYRPEMDESAIPTGKSFMAAYSKGNIVEEKELKDFTIYGAYSYGDKLHLLDIAGEVLVFDLDYNLVDSYHLDDFEGWIRGVHFEEGNLYVALEDEDQDLTINHYQIEKGSLMERDAIPLPKAIEWDHESFTFLPLD</sequence>
<proteinExistence type="predicted"/>
<dbReference type="RefSeq" id="WP_204400741.1">
    <property type="nucleotide sequence ID" value="NZ_JAFBEE010000004.1"/>
</dbReference>
<keyword evidence="2" id="KW-1185">Reference proteome</keyword>
<comment type="caution">
    <text evidence="1">The sequence shown here is derived from an EMBL/GenBank/DDBJ whole genome shotgun (WGS) entry which is preliminary data.</text>
</comment>
<gene>
    <name evidence="1" type="ORF">JOC73_000989</name>
</gene>
<protein>
    <recommendedName>
        <fullName evidence="3">Lipoprotein</fullName>
    </recommendedName>
</protein>
<evidence type="ECO:0000313" key="1">
    <source>
        <dbReference type="EMBL" id="MBM7614478.1"/>
    </source>
</evidence>